<evidence type="ECO:0000313" key="1">
    <source>
        <dbReference type="EMBL" id="CAB4819688.1"/>
    </source>
</evidence>
<dbReference type="EMBL" id="CAFABK010000002">
    <property type="protein sequence ID" value="CAB4819688.1"/>
    <property type="molecule type" value="Genomic_DNA"/>
</dbReference>
<proteinExistence type="predicted"/>
<dbReference type="SUPFAM" id="SSF54197">
    <property type="entry name" value="HIT-like"/>
    <property type="match status" value="1"/>
</dbReference>
<name>A0A6J6ZKV2_9ZZZZ</name>
<dbReference type="Gene3D" id="3.30.428.10">
    <property type="entry name" value="HIT-like"/>
    <property type="match status" value="1"/>
</dbReference>
<accession>A0A6J6ZKV2</accession>
<reference evidence="1" key="1">
    <citation type="submission" date="2020-05" db="EMBL/GenBank/DDBJ databases">
        <authorList>
            <person name="Chiriac C."/>
            <person name="Salcher M."/>
            <person name="Ghai R."/>
            <person name="Kavagutti S V."/>
        </authorList>
    </citation>
    <scope>NUCLEOTIDE SEQUENCE</scope>
</reference>
<gene>
    <name evidence="1" type="ORF">UFOPK3204_00072</name>
</gene>
<sequence>MAAADDLCAMCVLVGDEPAGGWVLVEQEWAACVLPGFEVPGWLVVIALRHVESLADLDDEQQRSLGLVLARLSGGIRSVLGAEKVYLLSFGENHPHLHLMLMSRMPDLAEEYRGPEIVKARERLLNVEAAYEAAAALRELLR</sequence>
<protein>
    <submittedName>
        <fullName evidence="1">Unannotated protein</fullName>
    </submittedName>
</protein>
<organism evidence="1">
    <name type="scientific">freshwater metagenome</name>
    <dbReference type="NCBI Taxonomy" id="449393"/>
    <lineage>
        <taxon>unclassified sequences</taxon>
        <taxon>metagenomes</taxon>
        <taxon>ecological metagenomes</taxon>
    </lineage>
</organism>
<dbReference type="InterPro" id="IPR036265">
    <property type="entry name" value="HIT-like_sf"/>
</dbReference>
<dbReference type="AlphaFoldDB" id="A0A6J6ZKV2"/>